<accession>A0A443R4Z5</accession>
<evidence type="ECO:0000256" key="6">
    <source>
        <dbReference type="ARBA" id="ARBA00023180"/>
    </source>
</evidence>
<dbReference type="PANTHER" id="PTHR11802">
    <property type="entry name" value="SERINE PROTEASE FAMILY S10 SERINE CARBOXYPEPTIDASE"/>
    <property type="match status" value="1"/>
</dbReference>
<dbReference type="SUPFAM" id="SSF53474">
    <property type="entry name" value="alpha/beta-Hydrolases"/>
    <property type="match status" value="1"/>
</dbReference>
<organism evidence="8 10">
    <name type="scientific">Dinothrombium tinctorium</name>
    <dbReference type="NCBI Taxonomy" id="1965070"/>
    <lineage>
        <taxon>Eukaryota</taxon>
        <taxon>Metazoa</taxon>
        <taxon>Ecdysozoa</taxon>
        <taxon>Arthropoda</taxon>
        <taxon>Chelicerata</taxon>
        <taxon>Arachnida</taxon>
        <taxon>Acari</taxon>
        <taxon>Acariformes</taxon>
        <taxon>Trombidiformes</taxon>
        <taxon>Prostigmata</taxon>
        <taxon>Anystina</taxon>
        <taxon>Parasitengona</taxon>
        <taxon>Trombidioidea</taxon>
        <taxon>Trombidiidae</taxon>
        <taxon>Dinothrombium</taxon>
    </lineage>
</organism>
<dbReference type="Proteomes" id="UP000285301">
    <property type="component" value="Unassembled WGS sequence"/>
</dbReference>
<keyword evidence="4" id="KW-0732">Signal</keyword>
<sequence>MNRINLQIPDAPIILWLQGGPGLSSLIGLFVLNGPFRVRKDLSIARRKYSWTKAFSMLYIDNPVGCGFSFTRNDSGYAINQNDVANNLFEALRQFFLLFPELNQNEFYISGQSYAGKYVPSIARKICQQRNNVNFNLTGIAIGNAFIDPISFLDFADMMFEVGLIDKCQASSIRKKEKLLYSLTRSKEFSKAYYLLGEIEATMRNYTGYSYFYNYLTTEEPRDQQYFYDYLKLNEVRKAIHVGNINFGDRTKHLVSEKLVNDFLDSVKPWFEEVLDCNYKVLVYSGNLDVTVSTSATEKFLQTLNWTYADEFTYANRYIWLTHKDRVAGYIKRARNLWFIIVRNAGHLVPYDQPRVAFEMITKFVYNSD</sequence>
<dbReference type="EMBL" id="NCKU01002131">
    <property type="protein sequence ID" value="RWS10337.1"/>
    <property type="molecule type" value="Genomic_DNA"/>
</dbReference>
<feature type="transmembrane region" description="Helical" evidence="7">
    <location>
        <begin position="13"/>
        <end position="32"/>
    </location>
</feature>
<evidence type="ECO:0000313" key="9">
    <source>
        <dbReference type="EMBL" id="RWS13683.1"/>
    </source>
</evidence>
<evidence type="ECO:0000256" key="2">
    <source>
        <dbReference type="ARBA" id="ARBA00022645"/>
    </source>
</evidence>
<proteinExistence type="inferred from homology"/>
<dbReference type="GO" id="GO:0006508">
    <property type="term" value="P:proteolysis"/>
    <property type="evidence" value="ECO:0007669"/>
    <property type="project" value="UniProtKB-KW"/>
</dbReference>
<name>A0A443R4Z5_9ACAR</name>
<dbReference type="InterPro" id="IPR001563">
    <property type="entry name" value="Peptidase_S10"/>
</dbReference>
<keyword evidence="6" id="KW-0325">Glycoprotein</keyword>
<keyword evidence="7" id="KW-0472">Membrane</keyword>
<gene>
    <name evidence="9" type="ORF">B4U79_01463</name>
    <name evidence="8" type="ORF">B4U79_15481</name>
</gene>
<evidence type="ECO:0000256" key="5">
    <source>
        <dbReference type="ARBA" id="ARBA00022801"/>
    </source>
</evidence>
<comment type="similarity">
    <text evidence="1">Belongs to the peptidase S10 family.</text>
</comment>
<keyword evidence="7" id="KW-0812">Transmembrane</keyword>
<comment type="caution">
    <text evidence="8">The sequence shown here is derived from an EMBL/GenBank/DDBJ whole genome shotgun (WGS) entry which is preliminary data.</text>
</comment>
<dbReference type="PANTHER" id="PTHR11802:SF472">
    <property type="entry name" value="SERINE CARBOXYPEPTIDASE CPVL-RELATED"/>
    <property type="match status" value="1"/>
</dbReference>
<keyword evidence="7" id="KW-1133">Transmembrane helix</keyword>
<keyword evidence="10" id="KW-1185">Reference proteome</keyword>
<keyword evidence="2 8" id="KW-0121">Carboxypeptidase</keyword>
<dbReference type="PRINTS" id="PR00724">
    <property type="entry name" value="CRBOXYPTASEC"/>
</dbReference>
<protein>
    <submittedName>
        <fullName evidence="8">Putative serine carboxypeptidase CPVL-like protein</fullName>
    </submittedName>
</protein>
<reference evidence="8 10" key="1">
    <citation type="journal article" date="2018" name="Gigascience">
        <title>Genomes of trombidid mites reveal novel predicted allergens and laterally-transferred genes associated with secondary metabolism.</title>
        <authorList>
            <person name="Dong X."/>
            <person name="Chaisiri K."/>
            <person name="Xia D."/>
            <person name="Armstrong S.D."/>
            <person name="Fang Y."/>
            <person name="Donnelly M.J."/>
            <person name="Kadowaki T."/>
            <person name="McGarry J.W."/>
            <person name="Darby A.C."/>
            <person name="Makepeace B.L."/>
        </authorList>
    </citation>
    <scope>NUCLEOTIDE SEQUENCE [LARGE SCALE GENOMIC DNA]</scope>
    <source>
        <strain evidence="8">UoL-WK</strain>
    </source>
</reference>
<dbReference type="Gene3D" id="3.40.50.1820">
    <property type="entry name" value="alpha/beta hydrolase"/>
    <property type="match status" value="1"/>
</dbReference>
<evidence type="ECO:0000256" key="7">
    <source>
        <dbReference type="SAM" id="Phobius"/>
    </source>
</evidence>
<keyword evidence="3" id="KW-0645">Protease</keyword>
<dbReference type="AlphaFoldDB" id="A0A443R4Z5"/>
<reference evidence="8" key="2">
    <citation type="submission" date="2018-11" db="EMBL/GenBank/DDBJ databases">
        <title>Trombidioid mite genomics.</title>
        <authorList>
            <person name="Dong X."/>
        </authorList>
    </citation>
    <scope>NUCLEOTIDE SEQUENCE</scope>
    <source>
        <strain evidence="8">UoL-WK</strain>
    </source>
</reference>
<dbReference type="EMBL" id="NCKU01000918">
    <property type="protein sequence ID" value="RWS13683.1"/>
    <property type="molecule type" value="Genomic_DNA"/>
</dbReference>
<dbReference type="InterPro" id="IPR033124">
    <property type="entry name" value="Ser_caboxypep_his_AS"/>
</dbReference>
<evidence type="ECO:0000256" key="1">
    <source>
        <dbReference type="ARBA" id="ARBA00009431"/>
    </source>
</evidence>
<keyword evidence="5" id="KW-0378">Hydrolase</keyword>
<dbReference type="PROSITE" id="PS00560">
    <property type="entry name" value="CARBOXYPEPT_SER_HIS"/>
    <property type="match status" value="1"/>
</dbReference>
<evidence type="ECO:0000313" key="8">
    <source>
        <dbReference type="EMBL" id="RWS10337.1"/>
    </source>
</evidence>
<dbReference type="GO" id="GO:0004185">
    <property type="term" value="F:serine-type carboxypeptidase activity"/>
    <property type="evidence" value="ECO:0007669"/>
    <property type="project" value="InterPro"/>
</dbReference>
<dbReference type="Pfam" id="PF00450">
    <property type="entry name" value="Peptidase_S10"/>
    <property type="match status" value="1"/>
</dbReference>
<evidence type="ECO:0000256" key="3">
    <source>
        <dbReference type="ARBA" id="ARBA00022670"/>
    </source>
</evidence>
<evidence type="ECO:0000313" key="10">
    <source>
        <dbReference type="Proteomes" id="UP000285301"/>
    </source>
</evidence>
<dbReference type="InterPro" id="IPR029058">
    <property type="entry name" value="AB_hydrolase_fold"/>
</dbReference>
<evidence type="ECO:0000256" key="4">
    <source>
        <dbReference type="ARBA" id="ARBA00022729"/>
    </source>
</evidence>
<dbReference type="STRING" id="1965070.A0A443R4Z5"/>
<dbReference type="OrthoDB" id="443318at2759"/>